<feature type="transmembrane region" description="Helical" evidence="1">
    <location>
        <begin position="77"/>
        <end position="95"/>
    </location>
</feature>
<reference evidence="2" key="1">
    <citation type="submission" date="2020-01" db="EMBL/GenBank/DDBJ databases">
        <authorList>
            <person name="Meier V. D."/>
            <person name="Meier V D."/>
        </authorList>
    </citation>
    <scope>NUCLEOTIDE SEQUENCE</scope>
    <source>
        <strain evidence="2">HLG_WM_MAG_02</strain>
    </source>
</reference>
<accession>A0A6S6U3E8</accession>
<evidence type="ECO:0000256" key="1">
    <source>
        <dbReference type="SAM" id="Phobius"/>
    </source>
</evidence>
<organism evidence="2">
    <name type="scientific">uncultured Sulfurovum sp</name>
    <dbReference type="NCBI Taxonomy" id="269237"/>
    <lineage>
        <taxon>Bacteria</taxon>
        <taxon>Pseudomonadati</taxon>
        <taxon>Campylobacterota</taxon>
        <taxon>Epsilonproteobacteria</taxon>
        <taxon>Campylobacterales</taxon>
        <taxon>Sulfurovaceae</taxon>
        <taxon>Sulfurovum</taxon>
        <taxon>environmental samples</taxon>
    </lineage>
</organism>
<keyword evidence="1" id="KW-0812">Transmembrane</keyword>
<evidence type="ECO:0000313" key="2">
    <source>
        <dbReference type="EMBL" id="CAA6827432.1"/>
    </source>
</evidence>
<sequence>MKHFTQIKIIAILITLCFQPLLMAKITEVSQNSYTETIQISKSDMLIDILVAISHSLRAVTTTSKELNSSEEKETNWFIVGLVIMVALASILAVFQSDEE</sequence>
<dbReference type="EMBL" id="CACVAZ010000221">
    <property type="protein sequence ID" value="CAA6827432.1"/>
    <property type="molecule type" value="Genomic_DNA"/>
</dbReference>
<dbReference type="AlphaFoldDB" id="A0A6S6U3E8"/>
<protein>
    <submittedName>
        <fullName evidence="2">Uncharacterized protein</fullName>
    </submittedName>
</protein>
<keyword evidence="1" id="KW-0472">Membrane</keyword>
<keyword evidence="1" id="KW-1133">Transmembrane helix</keyword>
<name>A0A6S6U3E8_9BACT</name>
<gene>
    <name evidence="2" type="ORF">HELGO_WM27366</name>
</gene>
<proteinExistence type="predicted"/>